<comment type="caution">
    <text evidence="2">The sequence shown here is derived from an EMBL/GenBank/DDBJ whole genome shotgun (WGS) entry which is preliminary data.</text>
</comment>
<dbReference type="EC" id="2.3.1.-" evidence="2"/>
<keyword evidence="2" id="KW-0808">Transferase</keyword>
<dbReference type="Pfam" id="PF13480">
    <property type="entry name" value="Acetyltransf_6"/>
    <property type="match status" value="1"/>
</dbReference>
<feature type="domain" description="BioF2-like acetyltransferase" evidence="1">
    <location>
        <begin position="92"/>
        <end position="239"/>
    </location>
</feature>
<evidence type="ECO:0000259" key="1">
    <source>
        <dbReference type="Pfam" id="PF13480"/>
    </source>
</evidence>
<keyword evidence="2" id="KW-0012">Acyltransferase</keyword>
<dbReference type="SUPFAM" id="SSF55729">
    <property type="entry name" value="Acyl-CoA N-acyltransferases (Nat)"/>
    <property type="match status" value="1"/>
</dbReference>
<protein>
    <submittedName>
        <fullName evidence="2">GNAT family N-acetyltransferase</fullName>
        <ecNumber evidence="2">2.3.1.-</ecNumber>
    </submittedName>
</protein>
<evidence type="ECO:0000313" key="2">
    <source>
        <dbReference type="EMBL" id="MDO5971139.1"/>
    </source>
</evidence>
<dbReference type="EMBL" id="JAUOEK010000142">
    <property type="protein sequence ID" value="MDO5971139.1"/>
    <property type="molecule type" value="Genomic_DNA"/>
</dbReference>
<dbReference type="InterPro" id="IPR016181">
    <property type="entry name" value="Acyl_CoA_acyltransferase"/>
</dbReference>
<dbReference type="GO" id="GO:0016746">
    <property type="term" value="F:acyltransferase activity"/>
    <property type="evidence" value="ECO:0007669"/>
    <property type="project" value="UniProtKB-KW"/>
</dbReference>
<reference evidence="2" key="1">
    <citation type="submission" date="2023-07" db="EMBL/GenBank/DDBJ databases">
        <title>Two novel species in the genus Flavivirga.</title>
        <authorList>
            <person name="Kwon K."/>
        </authorList>
    </citation>
    <scope>NUCLEOTIDE SEQUENCE</scope>
    <source>
        <strain evidence="2">KCTC 52353</strain>
    </source>
</reference>
<sequence length="384" mass="45850">MLSIFLENRNALPLYATLFNTISNEEVYKNDDSKLNNGKAQVVCIYDFPNYLKGNIKNSQWKTNTINSFKGSMIVLKNYTNVEDYLKHNFSSKRRSKFRTYQKRLETAFNITYKTYCGHIDLEDYETLFKQFHALIERRFVEKKMKNYDLTRWDVYHKIAYPLIQNKEAALFVIYHDNKPISICLNLIRGHVIYGYIRAYDIDYSKFYLGFIDFIKQLHWCFENDIKIFDLLKGSYAYKAYLANDEYYFQKHVIYNTNNLLAKVFGQLLSFRIKSFYRLVGLLKKCDVDKLYHAFLNFRYRNEVTKKPLHYTSIKLKDHNFGSDSIKIQLNDNQYASLKRPVYDYLYKSQESVKDIELYKSTTHADTFFVKGNKSVQQISFLQP</sequence>
<keyword evidence="3" id="KW-1185">Reference proteome</keyword>
<name>A0ABT8WDL3_9FLAO</name>
<dbReference type="InterPro" id="IPR038740">
    <property type="entry name" value="BioF2-like_GNAT_dom"/>
</dbReference>
<proteinExistence type="predicted"/>
<dbReference type="Gene3D" id="3.40.630.30">
    <property type="match status" value="1"/>
</dbReference>
<evidence type="ECO:0000313" key="3">
    <source>
        <dbReference type="Proteomes" id="UP001176883"/>
    </source>
</evidence>
<organism evidence="2 3">
    <name type="scientific">Flavivirga aquimarina</name>
    <dbReference type="NCBI Taxonomy" id="2027862"/>
    <lineage>
        <taxon>Bacteria</taxon>
        <taxon>Pseudomonadati</taxon>
        <taxon>Bacteroidota</taxon>
        <taxon>Flavobacteriia</taxon>
        <taxon>Flavobacteriales</taxon>
        <taxon>Flavobacteriaceae</taxon>
        <taxon>Flavivirga</taxon>
    </lineage>
</organism>
<dbReference type="RefSeq" id="WP_303278843.1">
    <property type="nucleotide sequence ID" value="NZ_JAUOEK010000142.1"/>
</dbReference>
<accession>A0ABT8WDL3</accession>
<dbReference type="Proteomes" id="UP001176883">
    <property type="component" value="Unassembled WGS sequence"/>
</dbReference>
<gene>
    <name evidence="2" type="ORF">Q4Q35_15125</name>
</gene>